<evidence type="ECO:0000313" key="2">
    <source>
        <dbReference type="EMBL" id="KAG2307332.1"/>
    </source>
</evidence>
<keyword evidence="3" id="KW-1185">Reference proteome</keyword>
<feature type="compositionally biased region" description="Basic residues" evidence="1">
    <location>
        <begin position="1"/>
        <end position="16"/>
    </location>
</feature>
<gene>
    <name evidence="2" type="ORF">Bca52824_027080</name>
</gene>
<evidence type="ECO:0000313" key="3">
    <source>
        <dbReference type="Proteomes" id="UP000886595"/>
    </source>
</evidence>
<proteinExistence type="predicted"/>
<feature type="compositionally biased region" description="Basic and acidic residues" evidence="1">
    <location>
        <begin position="135"/>
        <end position="159"/>
    </location>
</feature>
<comment type="caution">
    <text evidence="2">The sequence shown here is derived from an EMBL/GenBank/DDBJ whole genome shotgun (WGS) entry which is preliminary data.</text>
</comment>
<protein>
    <submittedName>
        <fullName evidence="2">Uncharacterized protein</fullName>
    </submittedName>
</protein>
<dbReference type="AlphaFoldDB" id="A0A8X7SJM9"/>
<dbReference type="OrthoDB" id="1102012at2759"/>
<feature type="compositionally biased region" description="Basic and acidic residues" evidence="1">
    <location>
        <begin position="17"/>
        <end position="29"/>
    </location>
</feature>
<feature type="compositionally biased region" description="Basic and acidic residues" evidence="1">
    <location>
        <begin position="61"/>
        <end position="83"/>
    </location>
</feature>
<evidence type="ECO:0000256" key="1">
    <source>
        <dbReference type="SAM" id="MobiDB-lite"/>
    </source>
</evidence>
<feature type="compositionally biased region" description="Pro residues" evidence="1">
    <location>
        <begin position="35"/>
        <end position="46"/>
    </location>
</feature>
<dbReference type="Proteomes" id="UP000886595">
    <property type="component" value="Unassembled WGS sequence"/>
</dbReference>
<sequence length="198" mass="21668">MKMKHIAQRGKSSKNKGHADFESSQRELLDGEPEQTPPRNNPPPSASLPEITEELESFDTAQEKAPFKESDEHQGTSVHRVDLPEGITAKQVEPKTVDPNPLTDPSPVYLSEAPIETANQEEVEESPLSLTVANKEGDSADAKDLSEAESESAKKVKESDQDEGVVAIGSSSEDITVKEGRKKQVLKRLGLRSSKQKR</sequence>
<accession>A0A8X7SJM9</accession>
<feature type="region of interest" description="Disordered" evidence="1">
    <location>
        <begin position="1"/>
        <end position="171"/>
    </location>
</feature>
<name>A0A8X7SJM9_BRACI</name>
<reference evidence="2 3" key="1">
    <citation type="submission" date="2020-02" db="EMBL/GenBank/DDBJ databases">
        <authorList>
            <person name="Ma Q."/>
            <person name="Huang Y."/>
            <person name="Song X."/>
            <person name="Pei D."/>
        </authorList>
    </citation>
    <scope>NUCLEOTIDE SEQUENCE [LARGE SCALE GENOMIC DNA]</scope>
    <source>
        <strain evidence="2">Sxm20200214</strain>
        <tissue evidence="2">Leaf</tissue>
    </source>
</reference>
<dbReference type="EMBL" id="JAAMPC010000006">
    <property type="protein sequence ID" value="KAG2307332.1"/>
    <property type="molecule type" value="Genomic_DNA"/>
</dbReference>
<organism evidence="2 3">
    <name type="scientific">Brassica carinata</name>
    <name type="common">Ethiopian mustard</name>
    <name type="synonym">Abyssinian cabbage</name>
    <dbReference type="NCBI Taxonomy" id="52824"/>
    <lineage>
        <taxon>Eukaryota</taxon>
        <taxon>Viridiplantae</taxon>
        <taxon>Streptophyta</taxon>
        <taxon>Embryophyta</taxon>
        <taxon>Tracheophyta</taxon>
        <taxon>Spermatophyta</taxon>
        <taxon>Magnoliopsida</taxon>
        <taxon>eudicotyledons</taxon>
        <taxon>Gunneridae</taxon>
        <taxon>Pentapetalae</taxon>
        <taxon>rosids</taxon>
        <taxon>malvids</taxon>
        <taxon>Brassicales</taxon>
        <taxon>Brassicaceae</taxon>
        <taxon>Brassiceae</taxon>
        <taxon>Brassica</taxon>
    </lineage>
</organism>